<dbReference type="SMART" id="SM00460">
    <property type="entry name" value="TGc"/>
    <property type="match status" value="1"/>
</dbReference>
<gene>
    <name evidence="4" type="ORF">LWF01_05905</name>
</gene>
<feature type="domain" description="Transglutaminase-like" evidence="3">
    <location>
        <begin position="473"/>
        <end position="543"/>
    </location>
</feature>
<feature type="region of interest" description="Disordered" evidence="1">
    <location>
        <begin position="540"/>
        <end position="595"/>
    </location>
</feature>
<organism evidence="4 5">
    <name type="scientific">Saxibacter everestensis</name>
    <dbReference type="NCBI Taxonomy" id="2909229"/>
    <lineage>
        <taxon>Bacteria</taxon>
        <taxon>Bacillati</taxon>
        <taxon>Actinomycetota</taxon>
        <taxon>Actinomycetes</taxon>
        <taxon>Micrococcales</taxon>
        <taxon>Brevibacteriaceae</taxon>
        <taxon>Saxibacter</taxon>
    </lineage>
</organism>
<evidence type="ECO:0000313" key="4">
    <source>
        <dbReference type="EMBL" id="WGW13301.1"/>
    </source>
</evidence>
<evidence type="ECO:0000256" key="2">
    <source>
        <dbReference type="SAM" id="Phobius"/>
    </source>
</evidence>
<feature type="transmembrane region" description="Helical" evidence="2">
    <location>
        <begin position="135"/>
        <end position="156"/>
    </location>
</feature>
<dbReference type="Proteomes" id="UP001209083">
    <property type="component" value="Chromosome"/>
</dbReference>
<keyword evidence="2" id="KW-1133">Transmembrane helix</keyword>
<feature type="transmembrane region" description="Helical" evidence="2">
    <location>
        <begin position="217"/>
        <end position="235"/>
    </location>
</feature>
<dbReference type="InterPro" id="IPR021878">
    <property type="entry name" value="TgpA_N"/>
</dbReference>
<feature type="compositionally biased region" description="Low complexity" evidence="1">
    <location>
        <begin position="565"/>
        <end position="595"/>
    </location>
</feature>
<keyword evidence="2" id="KW-0472">Membrane</keyword>
<dbReference type="Pfam" id="PF01841">
    <property type="entry name" value="Transglut_core"/>
    <property type="match status" value="1"/>
</dbReference>
<dbReference type="InterPro" id="IPR052901">
    <property type="entry name" value="Bact_TGase-like"/>
</dbReference>
<evidence type="ECO:0000313" key="5">
    <source>
        <dbReference type="Proteomes" id="UP001209083"/>
    </source>
</evidence>
<evidence type="ECO:0000259" key="3">
    <source>
        <dbReference type="SMART" id="SM00460"/>
    </source>
</evidence>
<keyword evidence="5" id="KW-1185">Reference proteome</keyword>
<feature type="transmembrane region" description="Helical" evidence="2">
    <location>
        <begin position="52"/>
        <end position="73"/>
    </location>
</feature>
<reference evidence="4 5" key="1">
    <citation type="submission" date="2023-05" db="EMBL/GenBank/DDBJ databases">
        <title>Lithophilousrod everest ZFBP1038 complete genpme.</title>
        <authorList>
            <person name="Tian M."/>
        </authorList>
    </citation>
    <scope>NUCLEOTIDE SEQUENCE [LARGE SCALE GENOMIC DNA]</scope>
    <source>
        <strain evidence="4 5">ZFBP1038</strain>
    </source>
</reference>
<feature type="region of interest" description="Disordered" evidence="1">
    <location>
        <begin position="1"/>
        <end position="20"/>
    </location>
</feature>
<dbReference type="EMBL" id="CP090958">
    <property type="protein sequence ID" value="WGW13301.1"/>
    <property type="molecule type" value="Genomic_DNA"/>
</dbReference>
<name>A0ABY8QYM4_9MICO</name>
<sequence>MSTQTRMSPAASDAPEAGTPGETSAAALSLLAGLAVLATSMSFGALFDDLRWLPPIAATIVTVTLAGAAFRAIPALLHTGLAVLVQVVAGGLSIIAIAVPESAVLGFLPTTSTGTALWSVLESGVQGIYQTTSPAASTTGFTTLLAIGAIVITVVVDGLSSDIRAAKVAGIPLLLMYLLPMVINGDGLRWWHFALAAAGYLILLCGQYAATRIDGTAVVAAVTALVLAAAIPGLLPATTNAPLDPRRLGNNGSGTNVTVINPFLDLRDNLASNDNRDVLSYRSSEESPGPIRIVTADRFDGEVWEPSTVSIDRQAVAEDGLPTPPGLNTSIEASQESVYIRIRNLDQDHLPAPYPAVRTENTGRSWVYDRDTLNILGDGVKTSFLRYSVDYLAVKPTPDDLLAAGYQSSALSEYTELPRDLPKVVTDTARDIVGDETNAYAQAVALQRYFRGPDFTYTTDAPPDGGNGALADFLETKAGYCVQFSSAMTVMARSLGIPARIAVGFLPGEQQPNDSWDVTLEDAHAWPELYFPGVGWTRFEPTPGTQSGSAPEWTTGATSDDEETTTTTEPSSEPSASEPSPSESSSAPAEAESDSSSTDPAAFALWWDQWWRLLATVILIGVLLLAPALLRALRSARRWSKVRTWDEQAGIAWRELIDSARDYYIRIDPASTPRAAIEPVVARVNRHDAATAEAARHIVAEFEKSAYGAASETRVAEPALGRKDIAALRKALQATSSSWHRVAAFLLPRSLFGGRE</sequence>
<dbReference type="RefSeq" id="WP_349640117.1">
    <property type="nucleotide sequence ID" value="NZ_CP090958.1"/>
</dbReference>
<dbReference type="PANTHER" id="PTHR42736:SF1">
    <property type="entry name" value="PROTEIN-GLUTAMINE GAMMA-GLUTAMYLTRANSFERASE"/>
    <property type="match status" value="1"/>
</dbReference>
<evidence type="ECO:0000256" key="1">
    <source>
        <dbReference type="SAM" id="MobiDB-lite"/>
    </source>
</evidence>
<keyword evidence="2" id="KW-0812">Transmembrane</keyword>
<protein>
    <submittedName>
        <fullName evidence="4">DUF3488 and transglutaminase-like domain-containing protein</fullName>
    </submittedName>
</protein>
<feature type="transmembrane region" description="Helical" evidence="2">
    <location>
        <begin position="610"/>
        <end position="633"/>
    </location>
</feature>
<dbReference type="SUPFAM" id="SSF54001">
    <property type="entry name" value="Cysteine proteinases"/>
    <property type="match status" value="1"/>
</dbReference>
<dbReference type="InterPro" id="IPR038765">
    <property type="entry name" value="Papain-like_cys_pep_sf"/>
</dbReference>
<feature type="transmembrane region" description="Helical" evidence="2">
    <location>
        <begin position="190"/>
        <end position="210"/>
    </location>
</feature>
<dbReference type="PANTHER" id="PTHR42736">
    <property type="entry name" value="PROTEIN-GLUTAMINE GAMMA-GLUTAMYLTRANSFERASE"/>
    <property type="match status" value="1"/>
</dbReference>
<accession>A0ABY8QYM4</accession>
<feature type="transmembrane region" description="Helical" evidence="2">
    <location>
        <begin position="80"/>
        <end position="99"/>
    </location>
</feature>
<feature type="transmembrane region" description="Helical" evidence="2">
    <location>
        <begin position="168"/>
        <end position="184"/>
    </location>
</feature>
<dbReference type="Pfam" id="PF11992">
    <property type="entry name" value="TgpA_N"/>
    <property type="match status" value="1"/>
</dbReference>
<dbReference type="Gene3D" id="3.10.620.30">
    <property type="match status" value="1"/>
</dbReference>
<dbReference type="InterPro" id="IPR002931">
    <property type="entry name" value="Transglutaminase-like"/>
</dbReference>
<proteinExistence type="predicted"/>
<feature type="transmembrane region" description="Helical" evidence="2">
    <location>
        <begin position="25"/>
        <end position="46"/>
    </location>
</feature>